<dbReference type="InterPro" id="IPR000184">
    <property type="entry name" value="Bac_surfAg_D15"/>
</dbReference>
<feature type="domain" description="Bacterial surface antigen (D15)" evidence="4">
    <location>
        <begin position="339"/>
        <end position="438"/>
    </location>
</feature>
<dbReference type="AlphaFoldDB" id="U7D6W9"/>
<protein>
    <recommendedName>
        <fullName evidence="4">Bacterial surface antigen (D15) domain-containing protein</fullName>
    </recommendedName>
</protein>
<organism evidence="5 6">
    <name type="scientific">Chitinivibrio alkaliphilus ACht1</name>
    <dbReference type="NCBI Taxonomy" id="1313304"/>
    <lineage>
        <taxon>Bacteria</taxon>
        <taxon>Pseudomonadati</taxon>
        <taxon>Fibrobacterota</taxon>
        <taxon>Chitinivibrionia</taxon>
        <taxon>Chitinivibrionales</taxon>
        <taxon>Chitinivibrionaceae</taxon>
        <taxon>Chitinivibrio</taxon>
    </lineage>
</organism>
<evidence type="ECO:0000256" key="1">
    <source>
        <dbReference type="ARBA" id="ARBA00004370"/>
    </source>
</evidence>
<evidence type="ECO:0000256" key="2">
    <source>
        <dbReference type="ARBA" id="ARBA00023136"/>
    </source>
</evidence>
<proteinExistence type="predicted"/>
<comment type="caution">
    <text evidence="5">The sequence shown here is derived from an EMBL/GenBank/DDBJ whole genome shotgun (WGS) entry which is preliminary data.</text>
</comment>
<reference evidence="5 6" key="1">
    <citation type="journal article" date="2013" name="Environ. Microbiol.">
        <title>Genome analysis of Chitinivibrio alkaliphilus gen. nov., sp. nov., a novel extremely haloalkaliphilic anaerobic chitinolytic bacterium from the candidate phylum Termite Group 3.</title>
        <authorList>
            <person name="Sorokin D.Y."/>
            <person name="Gumerov V.M."/>
            <person name="Rakitin A.L."/>
            <person name="Beletsky A.V."/>
            <person name="Damste J.S."/>
            <person name="Muyzer G."/>
            <person name="Mardanov A.V."/>
            <person name="Ravin N.V."/>
        </authorList>
    </citation>
    <scope>NUCLEOTIDE SEQUENCE [LARGE SCALE GENOMIC DNA]</scope>
    <source>
        <strain evidence="5 6">ACht1</strain>
    </source>
</reference>
<name>U7D6W9_9BACT</name>
<keyword evidence="6" id="KW-1185">Reference proteome</keyword>
<evidence type="ECO:0000313" key="6">
    <source>
        <dbReference type="Proteomes" id="UP000017148"/>
    </source>
</evidence>
<comment type="subcellular location">
    <subcellularLocation>
        <location evidence="1">Membrane</location>
    </subcellularLocation>
</comment>
<dbReference type="EMBL" id="ASJR01000010">
    <property type="protein sequence ID" value="ERP31683.1"/>
    <property type="molecule type" value="Genomic_DNA"/>
</dbReference>
<dbReference type="GO" id="GO:0019867">
    <property type="term" value="C:outer membrane"/>
    <property type="evidence" value="ECO:0007669"/>
    <property type="project" value="InterPro"/>
</dbReference>
<dbReference type="Gene3D" id="2.40.160.50">
    <property type="entry name" value="membrane protein fhac: a member of the omp85/tpsb transporter family"/>
    <property type="match status" value="1"/>
</dbReference>
<evidence type="ECO:0000313" key="5">
    <source>
        <dbReference type="EMBL" id="ERP31683.1"/>
    </source>
</evidence>
<accession>U7D6W9</accession>
<feature type="region of interest" description="Disordered" evidence="3">
    <location>
        <begin position="1"/>
        <end position="21"/>
    </location>
</feature>
<dbReference type="Pfam" id="PF01103">
    <property type="entry name" value="Omp85"/>
    <property type="match status" value="1"/>
</dbReference>
<gene>
    <name evidence="5" type="ORF">CALK_1342</name>
</gene>
<dbReference type="Proteomes" id="UP000017148">
    <property type="component" value="Unassembled WGS sequence"/>
</dbReference>
<sequence>MQDQAENFPSGERELFAPPFSGGSLNAPFGGQINDCPNELLEQNPAYELFSPLFTGMAMASCRTHPSFFTTTPLIGQEVTLHFADTSQLSRTMAELTHDVPGETAHTYIQRMNHYRKYHYEQKGDTIYFHGIPEPTIVPFGFGGGAVSKKHGESIQARPLIQGGVQYYSHEHLRRYSLHLRGFCMKRILLELRQILSLKSHLHMSLESGSFFSPFEEWDATYYSRSALRFVRYHTPWFGLGGGIQHGYYRYENHTPPDTVRFHEAHLLLLYRLSLGHGRHTMHVDGELADNTLTAPQIHDFTAENTQWKNHITAIYHLSPPSMMLSGRIVSDITLRGSRTPYEYLYLGSEESLRGYAQGALGQNVGAENRLFGSGEFTFPLIPVQTISVGALEKRFSRVLPLSVSLDGALFMDAGRLWNTNGTTVEWGIGAGGGLRIRNHTVNVTGHIDVAAPVSYTASTQMSGPVLHIYVGTLF</sequence>
<keyword evidence="2" id="KW-0472">Membrane</keyword>
<evidence type="ECO:0000259" key="4">
    <source>
        <dbReference type="Pfam" id="PF01103"/>
    </source>
</evidence>
<evidence type="ECO:0000256" key="3">
    <source>
        <dbReference type="SAM" id="MobiDB-lite"/>
    </source>
</evidence>